<organism evidence="2 3">
    <name type="scientific">Streptomyces dysideae</name>
    <dbReference type="NCBI Taxonomy" id="909626"/>
    <lineage>
        <taxon>Bacteria</taxon>
        <taxon>Bacillati</taxon>
        <taxon>Actinomycetota</taxon>
        <taxon>Actinomycetes</taxon>
        <taxon>Kitasatosporales</taxon>
        <taxon>Streptomycetaceae</taxon>
        <taxon>Streptomyces</taxon>
    </lineage>
</organism>
<dbReference type="AlphaFoldDB" id="A0A124IEN1"/>
<dbReference type="EMBL" id="LMXB01000058">
    <property type="protein sequence ID" value="KUO18812.1"/>
    <property type="molecule type" value="Genomic_DNA"/>
</dbReference>
<reference evidence="2 3" key="1">
    <citation type="submission" date="2015-10" db="EMBL/GenBank/DDBJ databases">
        <title>Draft genome sequence of Streptomyces sp. RV15, isolated from a marine sponge.</title>
        <authorList>
            <person name="Ruckert C."/>
            <person name="Abdelmohsen U.R."/>
            <person name="Winkler A."/>
            <person name="Hentschel U."/>
            <person name="Kalinowski J."/>
            <person name="Kampfer P."/>
            <person name="Glaeser S."/>
        </authorList>
    </citation>
    <scope>NUCLEOTIDE SEQUENCE [LARGE SCALE GENOMIC DNA]</scope>
    <source>
        <strain evidence="2 3">RV15</strain>
    </source>
</reference>
<name>A0A124IEN1_9ACTN</name>
<proteinExistence type="predicted"/>
<keyword evidence="3" id="KW-1185">Reference proteome</keyword>
<evidence type="ECO:0000313" key="3">
    <source>
        <dbReference type="Proteomes" id="UP000053260"/>
    </source>
</evidence>
<comment type="caution">
    <text evidence="2">The sequence shown here is derived from an EMBL/GenBank/DDBJ whole genome shotgun (WGS) entry which is preliminary data.</text>
</comment>
<sequence>MAQTELQRKIAEESAQPYIWVDVRADEAQGTVFNLILGNSGPTFAHNIRATIEPPLPSDPSSKGDAAQRRLRNGIKSLGPGHKLVWFIGIGHQMVKDDIPQLHTITVEAEGPHGPIPQMTYEIDLSDFRETRDAPEGNFHYVRKAIEKIEKKLPKPGSPVRVIVENQDRQSPEG</sequence>
<evidence type="ECO:0000256" key="1">
    <source>
        <dbReference type="SAM" id="MobiDB-lite"/>
    </source>
</evidence>
<gene>
    <name evidence="2" type="ORF">AQJ91_23405</name>
</gene>
<accession>A0A124IEN1</accession>
<dbReference type="Proteomes" id="UP000053260">
    <property type="component" value="Unassembled WGS sequence"/>
</dbReference>
<protein>
    <submittedName>
        <fullName evidence="2">Uncharacterized protein</fullName>
    </submittedName>
</protein>
<feature type="region of interest" description="Disordered" evidence="1">
    <location>
        <begin position="154"/>
        <end position="174"/>
    </location>
</feature>
<evidence type="ECO:0000313" key="2">
    <source>
        <dbReference type="EMBL" id="KUO18812.1"/>
    </source>
</evidence>